<dbReference type="AlphaFoldDB" id="A0A0P1I6M9"/>
<feature type="signal peptide" evidence="1">
    <location>
        <begin position="1"/>
        <end position="22"/>
    </location>
</feature>
<name>A0A0P1I6M9_9RHOB</name>
<proteinExistence type="predicted"/>
<keyword evidence="3" id="KW-1185">Reference proteome</keyword>
<dbReference type="GeneID" id="83880705"/>
<dbReference type="Proteomes" id="UP000051870">
    <property type="component" value="Unassembled WGS sequence"/>
</dbReference>
<reference evidence="3" key="1">
    <citation type="submission" date="2015-09" db="EMBL/GenBank/DDBJ databases">
        <authorList>
            <person name="Rodrigo-Torres Lidia"/>
            <person name="Arahal R.David."/>
        </authorList>
    </citation>
    <scope>NUCLEOTIDE SEQUENCE [LARGE SCALE GENOMIC DNA]</scope>
    <source>
        <strain evidence="3">CECT 7735</strain>
    </source>
</reference>
<gene>
    <name evidence="2" type="ORF">PH7735_01658</name>
</gene>
<protein>
    <recommendedName>
        <fullName evidence="4">Porin domain-containing protein</fullName>
    </recommendedName>
</protein>
<evidence type="ECO:0008006" key="4">
    <source>
        <dbReference type="Google" id="ProtNLM"/>
    </source>
</evidence>
<dbReference type="RefSeq" id="WP_058310762.1">
    <property type="nucleotide sequence ID" value="NZ_CYTW01000001.1"/>
</dbReference>
<dbReference type="SUPFAM" id="SSF56935">
    <property type="entry name" value="Porins"/>
    <property type="match status" value="1"/>
</dbReference>
<dbReference type="STRING" id="1715693.PH7735_01658"/>
<organism evidence="2 3">
    <name type="scientific">Shimia thalassica</name>
    <dbReference type="NCBI Taxonomy" id="1715693"/>
    <lineage>
        <taxon>Bacteria</taxon>
        <taxon>Pseudomonadati</taxon>
        <taxon>Pseudomonadota</taxon>
        <taxon>Alphaproteobacteria</taxon>
        <taxon>Rhodobacterales</taxon>
        <taxon>Roseobacteraceae</taxon>
    </lineage>
</organism>
<evidence type="ECO:0000256" key="1">
    <source>
        <dbReference type="SAM" id="SignalP"/>
    </source>
</evidence>
<feature type="chain" id="PRO_5006064946" description="Porin domain-containing protein" evidence="1">
    <location>
        <begin position="23"/>
        <end position="393"/>
    </location>
</feature>
<evidence type="ECO:0000313" key="2">
    <source>
        <dbReference type="EMBL" id="CUJ93729.1"/>
    </source>
</evidence>
<evidence type="ECO:0000313" key="3">
    <source>
        <dbReference type="Proteomes" id="UP000051870"/>
    </source>
</evidence>
<sequence>MGWTGIIRFGCAGLIAASAVCAEPDTPEHDPLPQNVRFYGHFTPSVLSVDDGVSHEHDLVDNSHSGGRIGVWWDDFLGYNNLRFNGELSLGLRSSSGISQGYQPDIIDFGTHSIRKLEVTLQTDRWGSVSIGQGAMGSDGVTESDLSGTSLASHVGIADTAGGFLFRTGSGTISTVRVKDAFPTFDGGRTRRIRYDTPDLNLSYFGKLRFAASIGVEDINRIETLNESLTDAGVFYHNMLGNFSIAGSAGLSLAETSTGREPQVAGSFSILHIPTGLNLTSVTGSRNNGGAYGYTKVGIRRDWFGIGETRFSVDLYEGYDTFGKGTRARSVGVGIVQDLERQNIEVFLGYREYSADGGSVVNYRDMQSVMFGMRWKFRRLENRRSVFEGLWQG</sequence>
<keyword evidence="1" id="KW-0732">Signal</keyword>
<accession>A0A0P1I6M9</accession>
<dbReference type="EMBL" id="CYTW01000001">
    <property type="protein sequence ID" value="CUJ93729.1"/>
    <property type="molecule type" value="Genomic_DNA"/>
</dbReference>